<keyword evidence="2" id="KW-1185">Reference proteome</keyword>
<dbReference type="EMBL" id="JAKOGI010000422">
    <property type="protein sequence ID" value="KAJ8435316.1"/>
    <property type="molecule type" value="Genomic_DNA"/>
</dbReference>
<sequence length="171" mass="19249">MTDLNVIAEGELAALLAFWLSNFVLRYRVKGNSCAKEKPPVSSSEKIKNQVEHLDAVITDIIPMHGTLDHLVKATPIQSIPTFLANQCYNLKEDWVRETILKGVETNIYMLSTIEICWLSSMIEEIFGVVMTTAKIEELVNVDRVKALSCQDFNYSSQIAYIEGQLNNIPV</sequence>
<organism evidence="1 2">
    <name type="scientific">Carnegiea gigantea</name>
    <dbReference type="NCBI Taxonomy" id="171969"/>
    <lineage>
        <taxon>Eukaryota</taxon>
        <taxon>Viridiplantae</taxon>
        <taxon>Streptophyta</taxon>
        <taxon>Embryophyta</taxon>
        <taxon>Tracheophyta</taxon>
        <taxon>Spermatophyta</taxon>
        <taxon>Magnoliopsida</taxon>
        <taxon>eudicotyledons</taxon>
        <taxon>Gunneridae</taxon>
        <taxon>Pentapetalae</taxon>
        <taxon>Caryophyllales</taxon>
        <taxon>Cactineae</taxon>
        <taxon>Cactaceae</taxon>
        <taxon>Cactoideae</taxon>
        <taxon>Echinocereeae</taxon>
        <taxon>Carnegiea</taxon>
    </lineage>
</organism>
<evidence type="ECO:0000313" key="1">
    <source>
        <dbReference type="EMBL" id="KAJ8435316.1"/>
    </source>
</evidence>
<dbReference type="AlphaFoldDB" id="A0A9Q1QBF9"/>
<name>A0A9Q1QBF9_9CARY</name>
<proteinExistence type="predicted"/>
<accession>A0A9Q1QBF9</accession>
<reference evidence="1" key="1">
    <citation type="submission" date="2022-04" db="EMBL/GenBank/DDBJ databases">
        <title>Carnegiea gigantea Genome sequencing and assembly v2.</title>
        <authorList>
            <person name="Copetti D."/>
            <person name="Sanderson M.J."/>
            <person name="Burquez A."/>
            <person name="Wojciechowski M.F."/>
        </authorList>
    </citation>
    <scope>NUCLEOTIDE SEQUENCE</scope>
    <source>
        <strain evidence="1">SGP5-SGP5p</strain>
        <tissue evidence="1">Aerial part</tissue>
    </source>
</reference>
<comment type="caution">
    <text evidence="1">The sequence shown here is derived from an EMBL/GenBank/DDBJ whole genome shotgun (WGS) entry which is preliminary data.</text>
</comment>
<dbReference type="Proteomes" id="UP001153076">
    <property type="component" value="Unassembled WGS sequence"/>
</dbReference>
<evidence type="ECO:0000313" key="2">
    <source>
        <dbReference type="Proteomes" id="UP001153076"/>
    </source>
</evidence>
<gene>
    <name evidence="1" type="ORF">Cgig2_026408</name>
</gene>
<protein>
    <submittedName>
        <fullName evidence="1">Uncharacterized protein</fullName>
    </submittedName>
</protein>